<sequence length="211" mass="23133">MDRPQSHWLGSIPEFKITILKPWLALKHESLAPPRRHRFGRLSQREEVVTPLAHKPSQSSQVHPVLQIRRPVMVRKPEVQAGGSGGSGSGKRTAPNNRGNHGGAPTSTTKAYTPSGTGQASGMKLPPAPSPKEMKKLIAEGRCLTCREPGHTSPICPHNPRNKPGAATSRINSIIDREARDAVIIENHQRYLKRVTFDNTTGGKDDFDLEN</sequence>
<accession>A0AAE0IUJ4</accession>
<comment type="caution">
    <text evidence="2">The sequence shown here is derived from an EMBL/GenBank/DDBJ whole genome shotgun (WGS) entry which is preliminary data.</text>
</comment>
<reference evidence="2" key="1">
    <citation type="journal article" date="2023" name="Mol. Phylogenet. Evol.">
        <title>Genome-scale phylogeny and comparative genomics of the fungal order Sordariales.</title>
        <authorList>
            <person name="Hensen N."/>
            <person name="Bonometti L."/>
            <person name="Westerberg I."/>
            <person name="Brannstrom I.O."/>
            <person name="Guillou S."/>
            <person name="Cros-Aarteil S."/>
            <person name="Calhoun S."/>
            <person name="Haridas S."/>
            <person name="Kuo A."/>
            <person name="Mondo S."/>
            <person name="Pangilinan J."/>
            <person name="Riley R."/>
            <person name="LaButti K."/>
            <person name="Andreopoulos B."/>
            <person name="Lipzen A."/>
            <person name="Chen C."/>
            <person name="Yan M."/>
            <person name="Daum C."/>
            <person name="Ng V."/>
            <person name="Clum A."/>
            <person name="Steindorff A."/>
            <person name="Ohm R.A."/>
            <person name="Martin F."/>
            <person name="Silar P."/>
            <person name="Natvig D.O."/>
            <person name="Lalanne C."/>
            <person name="Gautier V."/>
            <person name="Ament-Velasquez S.L."/>
            <person name="Kruys A."/>
            <person name="Hutchinson M.I."/>
            <person name="Powell A.J."/>
            <person name="Barry K."/>
            <person name="Miller A.N."/>
            <person name="Grigoriev I.V."/>
            <person name="Debuchy R."/>
            <person name="Gladieux P."/>
            <person name="Hiltunen Thoren M."/>
            <person name="Johannesson H."/>
        </authorList>
    </citation>
    <scope>NUCLEOTIDE SEQUENCE</scope>
    <source>
        <strain evidence="2">CBS 118394</strain>
    </source>
</reference>
<evidence type="ECO:0008006" key="4">
    <source>
        <dbReference type="Google" id="ProtNLM"/>
    </source>
</evidence>
<keyword evidence="3" id="KW-1185">Reference proteome</keyword>
<evidence type="ECO:0000256" key="1">
    <source>
        <dbReference type="SAM" id="MobiDB-lite"/>
    </source>
</evidence>
<feature type="compositionally biased region" description="Polar residues" evidence="1">
    <location>
        <begin position="94"/>
        <end position="120"/>
    </location>
</feature>
<reference evidence="2" key="2">
    <citation type="submission" date="2023-06" db="EMBL/GenBank/DDBJ databases">
        <authorList>
            <consortium name="Lawrence Berkeley National Laboratory"/>
            <person name="Haridas S."/>
            <person name="Hensen N."/>
            <person name="Bonometti L."/>
            <person name="Westerberg I."/>
            <person name="Brannstrom I.O."/>
            <person name="Guillou S."/>
            <person name="Cros-Aarteil S."/>
            <person name="Calhoun S."/>
            <person name="Kuo A."/>
            <person name="Mondo S."/>
            <person name="Pangilinan J."/>
            <person name="Riley R."/>
            <person name="Labutti K."/>
            <person name="Andreopoulos B."/>
            <person name="Lipzen A."/>
            <person name="Chen C."/>
            <person name="Yanf M."/>
            <person name="Daum C."/>
            <person name="Ng V."/>
            <person name="Clum A."/>
            <person name="Steindorff A."/>
            <person name="Ohm R."/>
            <person name="Martin F."/>
            <person name="Silar P."/>
            <person name="Natvig D."/>
            <person name="Lalanne C."/>
            <person name="Gautier V."/>
            <person name="Ament-Velasquez S.L."/>
            <person name="Kruys A."/>
            <person name="Hutchinson M.I."/>
            <person name="Powell A.J."/>
            <person name="Barry K."/>
            <person name="Miller A.N."/>
            <person name="Grigoriev I.V."/>
            <person name="Debuchy R."/>
            <person name="Gladieux P."/>
            <person name="Thoren M.H."/>
            <person name="Johannesson H."/>
        </authorList>
    </citation>
    <scope>NUCLEOTIDE SEQUENCE</scope>
    <source>
        <strain evidence="2">CBS 118394</strain>
    </source>
</reference>
<dbReference type="EMBL" id="JAUEDM010000001">
    <property type="protein sequence ID" value="KAK3331556.1"/>
    <property type="molecule type" value="Genomic_DNA"/>
</dbReference>
<dbReference type="Proteomes" id="UP001283341">
    <property type="component" value="Unassembled WGS sequence"/>
</dbReference>
<dbReference type="AlphaFoldDB" id="A0AAE0IUJ4"/>
<evidence type="ECO:0000313" key="3">
    <source>
        <dbReference type="Proteomes" id="UP001283341"/>
    </source>
</evidence>
<gene>
    <name evidence="2" type="ORF">B0H66DRAFT_528887</name>
</gene>
<protein>
    <recommendedName>
        <fullName evidence="4">CCHC-type domain-containing protein</fullName>
    </recommendedName>
</protein>
<name>A0AAE0IUJ4_9PEZI</name>
<proteinExistence type="predicted"/>
<feature type="region of interest" description="Disordered" evidence="1">
    <location>
        <begin position="78"/>
        <end position="129"/>
    </location>
</feature>
<evidence type="ECO:0000313" key="2">
    <source>
        <dbReference type="EMBL" id="KAK3331556.1"/>
    </source>
</evidence>
<organism evidence="2 3">
    <name type="scientific">Apodospora peruviana</name>
    <dbReference type="NCBI Taxonomy" id="516989"/>
    <lineage>
        <taxon>Eukaryota</taxon>
        <taxon>Fungi</taxon>
        <taxon>Dikarya</taxon>
        <taxon>Ascomycota</taxon>
        <taxon>Pezizomycotina</taxon>
        <taxon>Sordariomycetes</taxon>
        <taxon>Sordariomycetidae</taxon>
        <taxon>Sordariales</taxon>
        <taxon>Lasiosphaeriaceae</taxon>
        <taxon>Apodospora</taxon>
    </lineage>
</organism>